<dbReference type="InterPro" id="IPR036071">
    <property type="entry name" value="AMMECR1_dom_sf"/>
</dbReference>
<evidence type="ECO:0000259" key="1">
    <source>
        <dbReference type="PROSITE" id="PS51112"/>
    </source>
</evidence>
<evidence type="ECO:0000313" key="2">
    <source>
        <dbReference type="EMBL" id="HHF08900.1"/>
    </source>
</evidence>
<accession>A0A7C5DVH6</accession>
<dbReference type="InterPro" id="IPR002733">
    <property type="entry name" value="AMMECR1_domain"/>
</dbReference>
<reference evidence="2" key="1">
    <citation type="journal article" date="2020" name="mSystems">
        <title>Genome- and Community-Level Interaction Insights into Carbon Utilization and Element Cycling Functions of Hydrothermarchaeota in Hydrothermal Sediment.</title>
        <authorList>
            <person name="Zhou Z."/>
            <person name="Liu Y."/>
            <person name="Xu W."/>
            <person name="Pan J."/>
            <person name="Luo Z.H."/>
            <person name="Li M."/>
        </authorList>
    </citation>
    <scope>NUCLEOTIDE SEQUENCE [LARGE SCALE GENOMIC DNA]</scope>
    <source>
        <strain evidence="2">HyVt-80</strain>
    </source>
</reference>
<dbReference type="Pfam" id="PF01871">
    <property type="entry name" value="AMMECR1"/>
    <property type="match status" value="1"/>
</dbReference>
<dbReference type="AlphaFoldDB" id="A0A7C5DVH6"/>
<comment type="caution">
    <text evidence="2">The sequence shown here is derived from an EMBL/GenBank/DDBJ whole genome shotgun (WGS) entry which is preliminary data.</text>
</comment>
<dbReference type="PANTHER" id="PTHR13016:SF0">
    <property type="entry name" value="AMME SYNDROME CANDIDATE GENE 1 PROTEIN"/>
    <property type="match status" value="1"/>
</dbReference>
<protein>
    <submittedName>
        <fullName evidence="2">AMMECR1 domain-containing protein</fullName>
    </submittedName>
</protein>
<proteinExistence type="predicted"/>
<organism evidence="2">
    <name type="scientific">Kosmotoga arenicorallina</name>
    <dbReference type="NCBI Taxonomy" id="688066"/>
    <lineage>
        <taxon>Bacteria</taxon>
        <taxon>Thermotogati</taxon>
        <taxon>Thermotogota</taxon>
        <taxon>Thermotogae</taxon>
        <taxon>Kosmotogales</taxon>
        <taxon>Kosmotogaceae</taxon>
        <taxon>Kosmotoga</taxon>
    </lineage>
</organism>
<dbReference type="InterPro" id="IPR027485">
    <property type="entry name" value="AMMECR1_N"/>
</dbReference>
<name>A0A7C5DVH6_9BACT</name>
<dbReference type="SUPFAM" id="SSF143447">
    <property type="entry name" value="AMMECR1-like"/>
    <property type="match status" value="1"/>
</dbReference>
<sequence>MKGNSPHVKWAWTVLESFIIQGVYPDIPGSLSTELISKKAGCFVTLHKKNGDLRGCIGTILPMKDTLAEEIRDNAIAAATRDPRFHPLSKEELNDIIISIDVL</sequence>
<dbReference type="Gene3D" id="3.30.700.20">
    <property type="entry name" value="Hypothetical protein ph0010, domain 1"/>
    <property type="match status" value="1"/>
</dbReference>
<gene>
    <name evidence="2" type="ORF">ENL26_03955</name>
</gene>
<dbReference type="Proteomes" id="UP000886129">
    <property type="component" value="Unassembled WGS sequence"/>
</dbReference>
<dbReference type="PROSITE" id="PS51112">
    <property type="entry name" value="AMMECR1"/>
    <property type="match status" value="1"/>
</dbReference>
<feature type="domain" description="AMMECR1" evidence="1">
    <location>
        <begin position="2"/>
        <end position="103"/>
    </location>
</feature>
<feature type="non-terminal residue" evidence="2">
    <location>
        <position position="103"/>
    </location>
</feature>
<dbReference type="InterPro" id="IPR023473">
    <property type="entry name" value="AMMECR1"/>
</dbReference>
<dbReference type="PANTHER" id="PTHR13016">
    <property type="entry name" value="AMMECR1 HOMOLOG"/>
    <property type="match status" value="1"/>
</dbReference>
<dbReference type="EMBL" id="DRTH01000237">
    <property type="protein sequence ID" value="HHF08900.1"/>
    <property type="molecule type" value="Genomic_DNA"/>
</dbReference>